<dbReference type="InterPro" id="IPR003961">
    <property type="entry name" value="FN3_dom"/>
</dbReference>
<dbReference type="InterPro" id="IPR026444">
    <property type="entry name" value="Secre_tail"/>
</dbReference>
<dbReference type="NCBIfam" id="TIGR04183">
    <property type="entry name" value="Por_Secre_tail"/>
    <property type="match status" value="1"/>
</dbReference>
<dbReference type="Pfam" id="PF18962">
    <property type="entry name" value="Por_Secre_tail"/>
    <property type="match status" value="1"/>
</dbReference>
<keyword evidence="5" id="KW-1185">Reference proteome</keyword>
<dbReference type="RefSeq" id="WP_117158810.1">
    <property type="nucleotide sequence ID" value="NZ_QVID01000001.1"/>
</dbReference>
<proteinExistence type="predicted"/>
<dbReference type="NCBIfam" id="NF038128">
    <property type="entry name" value="choice_anch_J"/>
    <property type="match status" value="1"/>
</dbReference>
<dbReference type="SMART" id="SM00060">
    <property type="entry name" value="FN3"/>
    <property type="match status" value="1"/>
</dbReference>
<dbReference type="OrthoDB" id="1401747at2"/>
<feature type="domain" description="Fibronectin type-III" evidence="3">
    <location>
        <begin position="192"/>
        <end position="266"/>
    </location>
</feature>
<dbReference type="Gene3D" id="2.60.40.10">
    <property type="entry name" value="Immunoglobulins"/>
    <property type="match status" value="1"/>
</dbReference>
<gene>
    <name evidence="4" type="ORF">DZ858_06760</name>
</gene>
<reference evidence="4 5" key="1">
    <citation type="journal article" date="2007" name="Int. J. Syst. Evol. Microbiol.">
        <title>Marixanthomonas ophiurae gen. nov., sp. nov., a marine bacterium of the family Flavobacteriaceae isolated from a deep-sea brittle star.</title>
        <authorList>
            <person name="Romanenko L.A."/>
            <person name="Uchino M."/>
            <person name="Frolova G.M."/>
            <person name="Mikhailov V.V."/>
        </authorList>
    </citation>
    <scope>NUCLEOTIDE SEQUENCE [LARGE SCALE GENOMIC DNA]</scope>
    <source>
        <strain evidence="4 5">KMM 3046</strain>
    </source>
</reference>
<dbReference type="InterPro" id="IPR011628">
    <property type="entry name" value="Cleaved_adhesin"/>
</dbReference>
<sequence length="514" mass="57005">MKKTITLFFTLVFIIQANSQIFNSGFENNNGTPLSDFTTINNDGLSVPSFAPVQDFNTEAWIQFYDGYDNKIAFSTSWYDPAGQSDDWLITPAIEIPNAGDPTLYWKAKSYDFELLEDYEVRVSTTDNEMSSFTDVLLNVDGEQPFDYNSRSLDLSAYKGQTIYVAYVNTTFDGFYLALDDLYISESANCALPDVTGVTSSDLTENSFTVSWTATADITMYDTGLTTFTESVSSTGIQTELTKSYSDLTPGTRYQFFLKNADCGSGWATPTSIWTAAIPPYSYDFEYTEENYGEYDSDGWSSNTWINGSGENAQNGSGYVYNNTSSSFEKDDWIYSYPIKLDEGEKLAIQYYLQLGSETADPATLKIAAATAPDKDSNIAELNSHTIAGGDYIEYTSEFTASEAGVYYFGFGNVTPIVTESSALRLDNVRFTSEPLSVGDASISEITIYPNPVKNRLMINTEKPVNDIQLYTINGKLIAELANTNEIDFASYPKGMYFVKVSTENGTSVKKVIK</sequence>
<evidence type="ECO:0000256" key="2">
    <source>
        <dbReference type="SAM" id="SignalP"/>
    </source>
</evidence>
<evidence type="ECO:0000313" key="5">
    <source>
        <dbReference type="Proteomes" id="UP000261082"/>
    </source>
</evidence>
<comment type="caution">
    <text evidence="4">The sequence shown here is derived from an EMBL/GenBank/DDBJ whole genome shotgun (WGS) entry which is preliminary data.</text>
</comment>
<accession>A0A3E1QC74</accession>
<dbReference type="InterPro" id="IPR013783">
    <property type="entry name" value="Ig-like_fold"/>
</dbReference>
<dbReference type="SUPFAM" id="SSF49265">
    <property type="entry name" value="Fibronectin type III"/>
    <property type="match status" value="1"/>
</dbReference>
<evidence type="ECO:0000313" key="4">
    <source>
        <dbReference type="EMBL" id="RFN59749.1"/>
    </source>
</evidence>
<name>A0A3E1QC74_9FLAO</name>
<feature type="chain" id="PRO_5017816606" evidence="2">
    <location>
        <begin position="20"/>
        <end position="514"/>
    </location>
</feature>
<dbReference type="AlphaFoldDB" id="A0A3E1QC74"/>
<feature type="signal peptide" evidence="2">
    <location>
        <begin position="1"/>
        <end position="19"/>
    </location>
</feature>
<dbReference type="Proteomes" id="UP000261082">
    <property type="component" value="Unassembled WGS sequence"/>
</dbReference>
<evidence type="ECO:0000259" key="3">
    <source>
        <dbReference type="SMART" id="SM00060"/>
    </source>
</evidence>
<evidence type="ECO:0000256" key="1">
    <source>
        <dbReference type="ARBA" id="ARBA00022729"/>
    </source>
</evidence>
<dbReference type="CDD" id="cd00063">
    <property type="entry name" value="FN3"/>
    <property type="match status" value="1"/>
</dbReference>
<dbReference type="Pfam" id="PF07675">
    <property type="entry name" value="Cleaved_Adhesin"/>
    <property type="match status" value="1"/>
</dbReference>
<keyword evidence="1 2" id="KW-0732">Signal</keyword>
<dbReference type="EMBL" id="QVID01000001">
    <property type="protein sequence ID" value="RFN59749.1"/>
    <property type="molecule type" value="Genomic_DNA"/>
</dbReference>
<dbReference type="InterPro" id="IPR036116">
    <property type="entry name" value="FN3_sf"/>
</dbReference>
<organism evidence="4 5">
    <name type="scientific">Marixanthomonas ophiurae</name>
    <dbReference type="NCBI Taxonomy" id="387659"/>
    <lineage>
        <taxon>Bacteria</taxon>
        <taxon>Pseudomonadati</taxon>
        <taxon>Bacteroidota</taxon>
        <taxon>Flavobacteriia</taxon>
        <taxon>Flavobacteriales</taxon>
        <taxon>Flavobacteriaceae</taxon>
        <taxon>Marixanthomonas</taxon>
    </lineage>
</organism>
<protein>
    <submittedName>
        <fullName evidence="4">T9SS C-terminal target domain-containing protein</fullName>
    </submittedName>
</protein>
<dbReference type="Gene3D" id="2.60.120.200">
    <property type="match status" value="2"/>
</dbReference>